<dbReference type="GO" id="GO:0016020">
    <property type="term" value="C:membrane"/>
    <property type="evidence" value="ECO:0007669"/>
    <property type="project" value="UniProtKB-SubCell"/>
</dbReference>
<evidence type="ECO:0000256" key="9">
    <source>
        <dbReference type="SAM" id="MobiDB-lite"/>
    </source>
</evidence>
<gene>
    <name evidence="11" type="primary">MLO-H1_1</name>
    <name evidence="8" type="synonym">MLO</name>
    <name evidence="11" type="ORF">g.75297</name>
</gene>
<keyword evidence="6 8" id="KW-0472">Membrane</keyword>
<reference evidence="11" key="1">
    <citation type="submission" date="2015-07" db="EMBL/GenBank/DDBJ databases">
        <title>Transcriptome Assembly of Anthurium amnicola.</title>
        <authorList>
            <person name="Suzuki J."/>
        </authorList>
    </citation>
    <scope>NUCLEOTIDE SEQUENCE</scope>
</reference>
<dbReference type="InterPro" id="IPR004326">
    <property type="entry name" value="Mlo"/>
</dbReference>
<feature type="transmembrane region" description="Helical" evidence="10">
    <location>
        <begin position="278"/>
        <end position="298"/>
    </location>
</feature>
<protein>
    <recommendedName>
        <fullName evidence="8">MLO-like protein</fullName>
    </recommendedName>
</protein>
<evidence type="ECO:0000256" key="2">
    <source>
        <dbReference type="ARBA" id="ARBA00006574"/>
    </source>
</evidence>
<evidence type="ECO:0000256" key="10">
    <source>
        <dbReference type="SAM" id="Phobius"/>
    </source>
</evidence>
<dbReference type="GO" id="GO:0005516">
    <property type="term" value="F:calmodulin binding"/>
    <property type="evidence" value="ECO:0007669"/>
    <property type="project" value="UniProtKB-KW"/>
</dbReference>
<feature type="transmembrane region" description="Helical" evidence="10">
    <location>
        <begin position="304"/>
        <end position="322"/>
    </location>
</feature>
<dbReference type="Pfam" id="PF03094">
    <property type="entry name" value="Mlo"/>
    <property type="match status" value="1"/>
</dbReference>
<dbReference type="AlphaFoldDB" id="A0A1D1XEP3"/>
<evidence type="ECO:0000256" key="6">
    <source>
        <dbReference type="ARBA" id="ARBA00023136"/>
    </source>
</evidence>
<comment type="subcellular location">
    <subcellularLocation>
        <location evidence="1 8">Membrane</location>
        <topology evidence="1 8">Multi-pass membrane protein</topology>
    </subcellularLocation>
</comment>
<dbReference type="PANTHER" id="PTHR31942:SF82">
    <property type="entry name" value="MLO PROTEIN HOMOLOG 1"/>
    <property type="match status" value="1"/>
</dbReference>
<evidence type="ECO:0000256" key="4">
    <source>
        <dbReference type="ARBA" id="ARBA00022821"/>
    </source>
</evidence>
<feature type="compositionally biased region" description="Basic and acidic residues" evidence="9">
    <location>
        <begin position="525"/>
        <end position="538"/>
    </location>
</feature>
<feature type="transmembrane region" description="Helical" evidence="10">
    <location>
        <begin position="62"/>
        <end position="81"/>
    </location>
</feature>
<feature type="region of interest" description="Disordered" evidence="9">
    <location>
        <begin position="501"/>
        <end position="538"/>
    </location>
</feature>
<name>A0A1D1XEP3_9ARAE</name>
<feature type="transmembrane region" description="Helical" evidence="10">
    <location>
        <begin position="398"/>
        <end position="426"/>
    </location>
</feature>
<evidence type="ECO:0000256" key="3">
    <source>
        <dbReference type="ARBA" id="ARBA00022692"/>
    </source>
</evidence>
<feature type="compositionally biased region" description="Polar residues" evidence="9">
    <location>
        <begin position="501"/>
        <end position="511"/>
    </location>
</feature>
<proteinExistence type="inferred from homology"/>
<comment type="function">
    <text evidence="8">May be involved in modulation of pathogen defense and leaf cell death.</text>
</comment>
<evidence type="ECO:0000313" key="11">
    <source>
        <dbReference type="EMBL" id="JAT40874.1"/>
    </source>
</evidence>
<comment type="domain">
    <text evidence="8">The C-terminus contains a calmodulin-binding domain, which binds calmodulin in a calcium-dependent fashion.</text>
</comment>
<comment type="similarity">
    <text evidence="2 8">Belongs to the MLO family.</text>
</comment>
<evidence type="ECO:0000256" key="5">
    <source>
        <dbReference type="ARBA" id="ARBA00022989"/>
    </source>
</evidence>
<evidence type="ECO:0000256" key="1">
    <source>
        <dbReference type="ARBA" id="ARBA00004141"/>
    </source>
</evidence>
<feature type="transmembrane region" description="Helical" evidence="10">
    <location>
        <begin position="18"/>
        <end position="41"/>
    </location>
</feature>
<dbReference type="GO" id="GO:0006952">
    <property type="term" value="P:defense response"/>
    <property type="evidence" value="ECO:0007669"/>
    <property type="project" value="UniProtKB-KW"/>
</dbReference>
<organism evidence="11">
    <name type="scientific">Anthurium amnicola</name>
    <dbReference type="NCBI Taxonomy" id="1678845"/>
    <lineage>
        <taxon>Eukaryota</taxon>
        <taxon>Viridiplantae</taxon>
        <taxon>Streptophyta</taxon>
        <taxon>Embryophyta</taxon>
        <taxon>Tracheophyta</taxon>
        <taxon>Spermatophyta</taxon>
        <taxon>Magnoliopsida</taxon>
        <taxon>Liliopsida</taxon>
        <taxon>Araceae</taxon>
        <taxon>Pothoideae</taxon>
        <taxon>Potheae</taxon>
        <taxon>Anthurium</taxon>
    </lineage>
</organism>
<dbReference type="EMBL" id="GDJX01027062">
    <property type="protein sequence ID" value="JAT40874.1"/>
    <property type="molecule type" value="Transcribed_RNA"/>
</dbReference>
<evidence type="ECO:0000256" key="8">
    <source>
        <dbReference type="RuleBase" id="RU280816"/>
    </source>
</evidence>
<keyword evidence="5 8" id="KW-1133">Transmembrane helix</keyword>
<feature type="region of interest" description="Disordered" evidence="9">
    <location>
        <begin position="457"/>
        <end position="483"/>
    </location>
</feature>
<dbReference type="PANTHER" id="PTHR31942">
    <property type="entry name" value="MLO-LIKE PROTEIN 1"/>
    <property type="match status" value="1"/>
</dbReference>
<keyword evidence="4 8" id="KW-0611">Plant defense</keyword>
<accession>A0A1D1XEP3</accession>
<evidence type="ECO:0000256" key="7">
    <source>
        <dbReference type="ARBA" id="ARBA00023265"/>
    </source>
</evidence>
<keyword evidence="7 8" id="KW-0568">Pathogenesis-related protein</keyword>
<feature type="transmembrane region" description="Helical" evidence="10">
    <location>
        <begin position="362"/>
        <end position="386"/>
    </location>
</feature>
<keyword evidence="8" id="KW-0112">Calmodulin-binding</keyword>
<feature type="transmembrane region" description="Helical" evidence="10">
    <location>
        <begin position="156"/>
        <end position="178"/>
    </location>
</feature>
<keyword evidence="3 8" id="KW-0812">Transmembrane</keyword>
<sequence length="552" mass="62746">MAGGSGGGERPLTDTPTWAVALVCAVIVIISVVIEHGIQMLHKLFQKRQKKAMMEALEKIKAELMLLGFISLLLTVGQSYIAKICIPSKFGHSMLPCKNGPHDESGAKGDDRRKLLWLGSQEPSWRRVLAAGASAGDCSQYQDKVSLISRTGIHQLHIFIFVLAVFHVLYSAMTMGFAHAKMRTWKTWESETNSLEYKFSNDPARFRLTHQTSFVRRHVGLSSTPGIKWIVAFLRQFFGSVTKVDYLTMRHGFINAHLSPNSKFNFQKYIKRSLEDDFKIVVGISLPLWFLAIVMMLLNVYGLYTLYWMSFIPLLILLLVGMKLEMVIMEMAHQIQERATVVKGAPIVVPSNRFFWFNHPKWTLYLIHFTLFENAFQVAHFLWTWYSFGLKTCFHASLAITIARVLMGLALQFVCSYITFPLYALVTQMGSHMKKAIFEEQTAKALDKWQRVAKERRKLRETGADSHSGYLSGGETPSQGSSPIHLLHKYKSNSTDVESVMNSPRYCQSDNDVSEMETPPFTKFQDPESRRLPPKKNEEYAATCDFTFSTAS</sequence>